<evidence type="ECO:0000313" key="3">
    <source>
        <dbReference type="EMBL" id="GAT68896.1"/>
    </source>
</evidence>
<dbReference type="Gene3D" id="1.25.40.10">
    <property type="entry name" value="Tetratricopeptide repeat domain"/>
    <property type="match status" value="2"/>
</dbReference>
<dbReference type="InterPro" id="IPR053137">
    <property type="entry name" value="NLR-like"/>
</dbReference>
<dbReference type="GO" id="GO:0043531">
    <property type="term" value="F:ADP binding"/>
    <property type="evidence" value="ECO:0007669"/>
    <property type="project" value="InterPro"/>
</dbReference>
<dbReference type="Pfam" id="PF25000">
    <property type="entry name" value="DUF7779"/>
    <property type="match status" value="1"/>
</dbReference>
<reference evidence="3 4" key="1">
    <citation type="journal article" date="2016" name="Genome Announc.">
        <title>Draft Genome Sequence of Planomonospora sphaerica JCM9374, a Rare Actinomycete.</title>
        <authorList>
            <person name="Dohra H."/>
            <person name="Suzuki T."/>
            <person name="Inoue Y."/>
            <person name="Kodani S."/>
        </authorList>
    </citation>
    <scope>NUCLEOTIDE SEQUENCE [LARGE SCALE GENOMIC DNA]</scope>
    <source>
        <strain evidence="3 4">JCM 9374</strain>
    </source>
</reference>
<feature type="domain" description="NB-ARC" evidence="1">
    <location>
        <begin position="75"/>
        <end position="229"/>
    </location>
</feature>
<proteinExistence type="predicted"/>
<organism evidence="3 4">
    <name type="scientific">Planomonospora sphaerica</name>
    <dbReference type="NCBI Taxonomy" id="161355"/>
    <lineage>
        <taxon>Bacteria</taxon>
        <taxon>Bacillati</taxon>
        <taxon>Actinomycetota</taxon>
        <taxon>Actinomycetes</taxon>
        <taxon>Streptosporangiales</taxon>
        <taxon>Streptosporangiaceae</taxon>
        <taxon>Planomonospora</taxon>
    </lineage>
</organism>
<evidence type="ECO:0000259" key="1">
    <source>
        <dbReference type="Pfam" id="PF00931"/>
    </source>
</evidence>
<dbReference type="InterPro" id="IPR056681">
    <property type="entry name" value="DUF7779"/>
</dbReference>
<reference evidence="4" key="2">
    <citation type="submission" date="2016-04" db="EMBL/GenBank/DDBJ databases">
        <title>Planomonospora sphaerica JCM9374 whole genome shotgun sequence.</title>
        <authorList>
            <person name="Suzuki T."/>
            <person name="Dohra H."/>
            <person name="Kodani S."/>
        </authorList>
    </citation>
    <scope>NUCLEOTIDE SEQUENCE [LARGE SCALE GENOMIC DNA]</scope>
    <source>
        <strain evidence="4">JCM 9374</strain>
    </source>
</reference>
<dbReference type="SUPFAM" id="SSF52540">
    <property type="entry name" value="P-loop containing nucleoside triphosphate hydrolases"/>
    <property type="match status" value="1"/>
</dbReference>
<sequence length="788" mass="85443">MSAPNRPLEGDADGRLYGADHVDFSSGTFHGLVAGTVNTVPAPALPPVAKVPATGLVGLPRRPAAVFVGRDDELATLQRALTAGPGVIAQAVVGLGGIGKSELALHYALTHHNHYDLVWWIDADGAQAIEAGLAALCRALCAGLAPAAATQAPAKEAAAWTLAWLATHRRWLLIFDNVEEVGHLQPYLGRLHTGQVLITSRRDRGWQDVGTILRLGVLEPADAVRLLQSLLAPAAWEPDAAAQLAAELGELPLALKHAGAYIAETPGMTLSRYLHLLRTTAARDAARPWQGSAEHAVARTWAVTMDRITATDQLAVRLLRLLACYAPDDLPCAVLYGLAEHGTIDEVQVAEALGLLATYSMINRSPDGHAVSVHRLVQAVTRTGMNEGDRAALAAEAAALLQTALPDDPDRITSWPIYARLLPHARIALEFDSPGMAQVIDYLHASGAYRTACALQQQRLDDLRECLGADHPDTLAVRHNLAFWTGEAGDAARARDLLAELLPVRERILGAEHPHTLTTRHNLAFWTGRAGGAARARDLLAELLPVRERVSGAEHPHTLAARHNLARWTGEAGDTARARDLFAELLPVRERVLGAEHPHTLTTRHNLARWTGEAGDTARARDLLAELLPARERVLGAEHPHTLAARHNLAFWTGRAGDAIRARDLLAELLPVRERVLGAEHPDTLTTRHNFARWTGEAGDAARARDLLAELLPVRERVSGAEHPDMLITRHNFARWTGEAGDAARARDLFAELLPVRERVLGAEHPRTLDTRNQLAYWAKKAEDSPER</sequence>
<dbReference type="Pfam" id="PF13424">
    <property type="entry name" value="TPR_12"/>
    <property type="match status" value="2"/>
</dbReference>
<dbReference type="RefSeq" id="WP_068899831.1">
    <property type="nucleotide sequence ID" value="NZ_BDCX01000011.1"/>
</dbReference>
<dbReference type="PRINTS" id="PR00364">
    <property type="entry name" value="DISEASERSIST"/>
</dbReference>
<dbReference type="InterPro" id="IPR002182">
    <property type="entry name" value="NB-ARC"/>
</dbReference>
<dbReference type="PANTHER" id="PTHR46082:SF6">
    <property type="entry name" value="AAA+ ATPASE DOMAIN-CONTAINING PROTEIN-RELATED"/>
    <property type="match status" value="1"/>
</dbReference>
<dbReference type="Gene3D" id="3.40.50.300">
    <property type="entry name" value="P-loop containing nucleotide triphosphate hydrolases"/>
    <property type="match status" value="1"/>
</dbReference>
<dbReference type="OrthoDB" id="3885120at2"/>
<dbReference type="EMBL" id="BDCX01000011">
    <property type="protein sequence ID" value="GAT68896.1"/>
    <property type="molecule type" value="Genomic_DNA"/>
</dbReference>
<dbReference type="STRING" id="161355.PS9374_04561"/>
<accession>A0A171DJ73</accession>
<dbReference type="AlphaFoldDB" id="A0A171DJ73"/>
<dbReference type="InterPro" id="IPR027417">
    <property type="entry name" value="P-loop_NTPase"/>
</dbReference>
<dbReference type="Pfam" id="PF13374">
    <property type="entry name" value="TPR_10"/>
    <property type="match status" value="3"/>
</dbReference>
<dbReference type="PANTHER" id="PTHR46082">
    <property type="entry name" value="ATP/GTP-BINDING PROTEIN-RELATED"/>
    <property type="match status" value="1"/>
</dbReference>
<gene>
    <name evidence="3" type="ORF">PS9374_04561</name>
</gene>
<dbReference type="Pfam" id="PF00931">
    <property type="entry name" value="NB-ARC"/>
    <property type="match status" value="1"/>
</dbReference>
<feature type="domain" description="DUF7779" evidence="2">
    <location>
        <begin position="313"/>
        <end position="388"/>
    </location>
</feature>
<dbReference type="SUPFAM" id="SSF48452">
    <property type="entry name" value="TPR-like"/>
    <property type="match status" value="3"/>
</dbReference>
<dbReference type="Proteomes" id="UP000077701">
    <property type="component" value="Unassembled WGS sequence"/>
</dbReference>
<dbReference type="InterPro" id="IPR011990">
    <property type="entry name" value="TPR-like_helical_dom_sf"/>
</dbReference>
<protein>
    <submittedName>
        <fullName evidence="3">ATP/GTP-binding protein</fullName>
    </submittedName>
</protein>
<comment type="caution">
    <text evidence="3">The sequence shown here is derived from an EMBL/GenBank/DDBJ whole genome shotgun (WGS) entry which is preliminary data.</text>
</comment>
<keyword evidence="4" id="KW-1185">Reference proteome</keyword>
<evidence type="ECO:0000313" key="4">
    <source>
        <dbReference type="Proteomes" id="UP000077701"/>
    </source>
</evidence>
<evidence type="ECO:0000259" key="2">
    <source>
        <dbReference type="Pfam" id="PF25000"/>
    </source>
</evidence>
<name>A0A171DJ73_9ACTN</name>